<sequence length="88" mass="10035">MVPQVFISRAKTKNFTRVFFRIYEPQSRHFRFENQVSNKPRTSISPLCNSKSVSAGSSGSKKLFSCYRSRTESLCRAIGTSPSRPVRD</sequence>
<dbReference type="RefSeq" id="WP_256824452.1">
    <property type="nucleotide sequence ID" value="NZ_CP116614.1"/>
</dbReference>
<proteinExistence type="predicted"/>
<accession>A0AAE9XAN6</accession>
<organism evidence="1 2">
    <name type="scientific">Porphyromonas gingivalis</name>
    <name type="common">Bacteroides gingivalis</name>
    <dbReference type="NCBI Taxonomy" id="837"/>
    <lineage>
        <taxon>Bacteria</taxon>
        <taxon>Pseudomonadati</taxon>
        <taxon>Bacteroidota</taxon>
        <taxon>Bacteroidia</taxon>
        <taxon>Bacteroidales</taxon>
        <taxon>Porphyromonadaceae</taxon>
        <taxon>Porphyromonas</taxon>
    </lineage>
</organism>
<dbReference type="InterPro" id="IPR012456">
    <property type="entry name" value="DUF1661"/>
</dbReference>
<name>A0AAE9XAN6_PORGN</name>
<gene>
    <name evidence="1" type="ORF">NY151_00060</name>
</gene>
<reference evidence="1" key="1">
    <citation type="submission" date="2023-01" db="EMBL/GenBank/DDBJ databases">
        <title>Phages are important unrecognized players in the ecology of the oral pathogen Porphyromonas gingivalis.</title>
        <authorList>
            <person name="Matrishin C.B."/>
            <person name="Kauffman K.M."/>
        </authorList>
    </citation>
    <scope>NUCLEOTIDE SEQUENCE</scope>
    <source>
        <strain evidence="1">ATCC 49417</strain>
    </source>
</reference>
<dbReference type="Pfam" id="PF07877">
    <property type="entry name" value="DUF1661"/>
    <property type="match status" value="1"/>
</dbReference>
<evidence type="ECO:0000313" key="1">
    <source>
        <dbReference type="EMBL" id="WCG03179.1"/>
    </source>
</evidence>
<dbReference type="EMBL" id="CP116614">
    <property type="protein sequence ID" value="WCG03179.1"/>
    <property type="molecule type" value="Genomic_DNA"/>
</dbReference>
<dbReference type="Proteomes" id="UP001179501">
    <property type="component" value="Chromosome"/>
</dbReference>
<evidence type="ECO:0000313" key="2">
    <source>
        <dbReference type="Proteomes" id="UP001179501"/>
    </source>
</evidence>
<dbReference type="AlphaFoldDB" id="A0AAE9XAN6"/>
<protein>
    <submittedName>
        <fullName evidence="1">DUF1661 domain-containing protein</fullName>
    </submittedName>
</protein>